<dbReference type="InterPro" id="IPR011989">
    <property type="entry name" value="ARM-like"/>
</dbReference>
<organism evidence="6 7">
    <name type="scientific">Thraustotheca clavata</name>
    <dbReference type="NCBI Taxonomy" id="74557"/>
    <lineage>
        <taxon>Eukaryota</taxon>
        <taxon>Sar</taxon>
        <taxon>Stramenopiles</taxon>
        <taxon>Oomycota</taxon>
        <taxon>Saprolegniomycetes</taxon>
        <taxon>Saprolegniales</taxon>
        <taxon>Achlyaceae</taxon>
        <taxon>Thraustotheca</taxon>
    </lineage>
</organism>
<dbReference type="PANTHER" id="PTHR14387">
    <property type="entry name" value="THADA/DEATH RECEPTOR INTERACTING PROTEIN"/>
    <property type="match status" value="1"/>
</dbReference>
<dbReference type="Pfam" id="PF25151">
    <property type="entry name" value="TPR_Trm732_C"/>
    <property type="match status" value="1"/>
</dbReference>
<dbReference type="Proteomes" id="UP000243217">
    <property type="component" value="Unassembled WGS sequence"/>
</dbReference>
<comment type="caution">
    <text evidence="6">The sequence shown here is derived from an EMBL/GenBank/DDBJ whole genome shotgun (WGS) entry which is preliminary data.</text>
</comment>
<gene>
    <name evidence="6" type="ORF">THRCLA_08269</name>
</gene>
<dbReference type="Pfam" id="PF10350">
    <property type="entry name" value="DUF2428"/>
    <property type="match status" value="1"/>
</dbReference>
<sequence>MVRKKKKSVNSLVKANGQANSPLPVDIKSIDVPELVVVVLSAKEDVVLELDLKSLHHNLLHSPDLYSQLKVLQLFRSHIKLAGAVSISDLSFETQRTHWIFASNALRYVFRLYMAQAMKATRKTLLPILDALVLFDTAYPTLKHLQLPSISDVLAQEMEIFVQSVVNTDVHATEAVLEVVEQLLAVVDFAHLTEMLWLMHSSGSNVLSYILKFCASQLRILSSPIVSYNCTNGNEDDETLQSSEVIHASERCIGLVKPIIVLSSVQQKSVLRTIHLSPSSSNGGSLLSIYEDMIEQCLVLLNTSVVQKDLLTQVGLACTLLLKLHHREVKRKDFVGDMLGWIFQKNNANLTVWLAKLDISTFTTMSKLALYRGLLNCLDDASFRLQYNVMRVIELVFSTTLAECVVAPTLSIRLYAFQVIEMFLRRTIALIQKGDRGLLTDATILTLLDVILLNWEHPAKRINQFMAPMFTHVITMLDAEGQQNRWPSILRRILDQPEENRAKYIALCILLPKVTVPVLFKEQPTFLNGVLAAVANQDVSASAACLIGLVVETLRQLYKDVNVWASKWVPSVVNVLLSSNAGLRLRIATYVLPIISKIDPLCVELLLTALRKEPESDTKLWSMLELVKCARKTCASPPSLTIDEVQVALVHADGDIRIAAYDMVCANLKTTALPSPTDLELVQHFFLLSSKSIAPSLRMKSIIGLKSMLLRIRDGMRGSCRRQGATTDATAPEFSKWLEDFVMTCIYPGATPQRLTMGLDIMQLFQQIFGSSSFHTPAITKALFNSLISSWDKIRDLSVAILDTFPSPLPGYDNRQSLESLLQWALTLSYSPRQRESDAGALFLRLLFKQSEHLVSFGIIPSGKSSQQAVVDYIISLLQSRLSLVVSKTSASDPPLIHGLLLACRYLLEDSKLEFPAWQSTIETLFTCLWQSMQVALNVVGDATSGVGTSSLDDGFSVVGEVMSSSELQAKVDCRGHLILEDADPDTEQRAVVGSWLAAREAGAAMETLVRLTLPIAPQDSSILTSLHKSGECLLNSLFELKHGGAVATVSIAFEGVCKSLLHHSENHRALGQWPARWSETLLHRLEHAEQHFILRRSAGFASSFVSILRAEPRNAAATMLPTVLLTLLRLSGKDNSVDRSRVHALNILKLVAQDGVLADDVAAYVPSMLRVAIDGFQSTSWAVRNSSMMLFAATTQRGIGDKQVADGASSVGVSSKDVFTRCAGVDTFLVQHIQAGSEAATSTSLYPLLLFLSRLRPGDDMAGVLPLSTFVPFVLACAKQSNIFHRRIAAHALAAIVRSNDIAAVVEALLQTLHSLLPRRVQHNTMHGTLLQLLALLPRLDEDTEKKMLSKDMRRQILNRVCSTLSQLFPFALQLKCHTNKGTFFQVASAAVFAGDSTGTLTACMLRSAVSIFRAPPTMHRSPGLNIVYQAVAAFLVKHALANPTTHGHFIVEGVRSPVFEIRRTTTTVCLDNHTNMQNIDGVFPALITQIVVESHPPTLGRQLQLIVSLAESSVKENWSTIAPAVPTLIDLSLNAVDSASKAAALQVLALLYRNAAPTVVPANLLSTLVAQIEILSDDLQPLIVRLSAAKSIGYSGVLSIEKIGKSNVQLGIQAWLSALVLLQDDDNQVRDIIRAATSSVLKDKHITSHPEPSYMMILPFAVEYLASTYGNEPYLQNAVVNYLIKWSDVETLLGQCIGASNDSATTSLLCEKIFEAESGNYFKEPDLLVQLYVQNFVDCGIVKLPSLVQSMDSCLKIWCDSQGTQAWVGGTTYFPDIFPLLHNLILINCGQLSGDDSHELSSAIAAKSQVLLAAESSNMHPLLLKALNALVHACDPATNSINLKPLLYLTAYWESPHRIRSG</sequence>
<dbReference type="InterPro" id="IPR056842">
    <property type="entry name" value="THADA-like_TPR_C"/>
</dbReference>
<evidence type="ECO:0000256" key="2">
    <source>
        <dbReference type="ARBA" id="ARBA00022694"/>
    </source>
</evidence>
<evidence type="ECO:0000259" key="4">
    <source>
        <dbReference type="Pfam" id="PF25150"/>
    </source>
</evidence>
<dbReference type="Pfam" id="PF25150">
    <property type="entry name" value="TPR_Trm732"/>
    <property type="match status" value="1"/>
</dbReference>
<reference evidence="6 7" key="1">
    <citation type="journal article" date="2014" name="Genome Biol. Evol.">
        <title>The secreted proteins of Achlya hypogyna and Thraustotheca clavata identify the ancestral oomycete secretome and reveal gene acquisitions by horizontal gene transfer.</title>
        <authorList>
            <person name="Misner I."/>
            <person name="Blouin N."/>
            <person name="Leonard G."/>
            <person name="Richards T.A."/>
            <person name="Lane C.E."/>
        </authorList>
    </citation>
    <scope>NUCLEOTIDE SEQUENCE [LARGE SCALE GENOMIC DNA]</scope>
    <source>
        <strain evidence="6 7">ATCC 34112</strain>
    </source>
</reference>
<keyword evidence="7" id="KW-1185">Reference proteome</keyword>
<dbReference type="InterPro" id="IPR019442">
    <property type="entry name" value="THADA/TRM732_DUF2428"/>
</dbReference>
<dbReference type="InterPro" id="IPR051954">
    <property type="entry name" value="tRNA_methyltransferase_THADA"/>
</dbReference>
<dbReference type="SUPFAM" id="SSF48371">
    <property type="entry name" value="ARM repeat"/>
    <property type="match status" value="1"/>
</dbReference>
<dbReference type="GO" id="GO:0005829">
    <property type="term" value="C:cytosol"/>
    <property type="evidence" value="ECO:0007669"/>
    <property type="project" value="TreeGrafter"/>
</dbReference>
<evidence type="ECO:0000259" key="3">
    <source>
        <dbReference type="Pfam" id="PF10350"/>
    </source>
</evidence>
<dbReference type="Gene3D" id="1.25.10.10">
    <property type="entry name" value="Leucine-rich Repeat Variant"/>
    <property type="match status" value="1"/>
</dbReference>
<keyword evidence="2" id="KW-0819">tRNA processing</keyword>
<dbReference type="GO" id="GO:0030488">
    <property type="term" value="P:tRNA methylation"/>
    <property type="evidence" value="ECO:0007669"/>
    <property type="project" value="TreeGrafter"/>
</dbReference>
<evidence type="ECO:0000313" key="6">
    <source>
        <dbReference type="EMBL" id="OQR94023.1"/>
    </source>
</evidence>
<feature type="domain" description="tRNA (32-2'-O)-methyltransferase regulator THADA-like C-terminal TPR repeats region" evidence="5">
    <location>
        <begin position="1185"/>
        <end position="1336"/>
    </location>
</feature>
<feature type="domain" description="DUF2428" evidence="3">
    <location>
        <begin position="922"/>
        <end position="1183"/>
    </location>
</feature>
<dbReference type="InterPro" id="IPR016024">
    <property type="entry name" value="ARM-type_fold"/>
</dbReference>
<proteinExistence type="inferred from homology"/>
<dbReference type="InterPro" id="IPR056843">
    <property type="entry name" value="THADA-like_TPR"/>
</dbReference>
<protein>
    <submittedName>
        <fullName evidence="6">Uncharacterized protein</fullName>
    </submittedName>
</protein>
<accession>A0A1V9Z7Q6</accession>
<evidence type="ECO:0000256" key="1">
    <source>
        <dbReference type="ARBA" id="ARBA00010409"/>
    </source>
</evidence>
<dbReference type="OrthoDB" id="73997at2759"/>
<name>A0A1V9Z7Q6_9STRA</name>
<dbReference type="STRING" id="74557.A0A1V9Z7Q6"/>
<feature type="domain" description="tRNA (32-2'-O)-methyltransferase regulator THADA-like TPR repeats region" evidence="4">
    <location>
        <begin position="564"/>
        <end position="766"/>
    </location>
</feature>
<evidence type="ECO:0000259" key="5">
    <source>
        <dbReference type="Pfam" id="PF25151"/>
    </source>
</evidence>
<dbReference type="PANTHER" id="PTHR14387:SF0">
    <property type="entry name" value="DUF2428 DOMAIN-CONTAINING PROTEIN"/>
    <property type="match status" value="1"/>
</dbReference>
<dbReference type="EMBL" id="JNBS01002212">
    <property type="protein sequence ID" value="OQR94023.1"/>
    <property type="molecule type" value="Genomic_DNA"/>
</dbReference>
<comment type="similarity">
    <text evidence="1">Belongs to the THADA family.</text>
</comment>
<evidence type="ECO:0000313" key="7">
    <source>
        <dbReference type="Proteomes" id="UP000243217"/>
    </source>
</evidence>